<sequence>MRSGTSGEHSKRGQVPPEDLTTRARIRDTAIRLFGRSGFGVGVRAIATEAGVSPALVVHHFGSKDGLREECDRYVLRVVREAKSTAVETGASGTHLLSNLAMVDDYAPTAAYIVRSLAVGGGLASQFFDQMVQDAEEYVAAGVEAGIIPPSRDPAARARFLTLSGVGMLLLEANLRGPDVDIGEVFRDFAAWSTLPSLEVYTEGLFANRTFLDSYLSAFPNERDKTATDGGGEPGAGAG</sequence>
<dbReference type="PRINTS" id="PR00455">
    <property type="entry name" value="HTHTETR"/>
</dbReference>
<dbReference type="EMBL" id="AUBJ02000001">
    <property type="protein sequence ID" value="MCP2333527.1"/>
    <property type="molecule type" value="Genomic_DNA"/>
</dbReference>
<dbReference type="InterPro" id="IPR009057">
    <property type="entry name" value="Homeodomain-like_sf"/>
</dbReference>
<dbReference type="Gene3D" id="1.10.357.10">
    <property type="entry name" value="Tetracycline Repressor, domain 2"/>
    <property type="match status" value="1"/>
</dbReference>
<dbReference type="Proteomes" id="UP000791080">
    <property type="component" value="Unassembled WGS sequence"/>
</dbReference>
<comment type="caution">
    <text evidence="5">The sequence shown here is derived from an EMBL/GenBank/DDBJ whole genome shotgun (WGS) entry which is preliminary data.</text>
</comment>
<accession>A0ABT1JMF6</accession>
<protein>
    <submittedName>
        <fullName evidence="5">Transcriptional regulator, TetR family</fullName>
    </submittedName>
</protein>
<dbReference type="SUPFAM" id="SSF48498">
    <property type="entry name" value="Tetracyclin repressor-like, C-terminal domain"/>
    <property type="match status" value="1"/>
</dbReference>
<dbReference type="PANTHER" id="PTHR30055:SF146">
    <property type="entry name" value="HTH-TYPE TRANSCRIPTIONAL DUAL REGULATOR CECR"/>
    <property type="match status" value="1"/>
</dbReference>
<reference evidence="5 6" key="1">
    <citation type="submission" date="2022-06" db="EMBL/GenBank/DDBJ databases">
        <title>Genomic Encyclopedia of Type Strains, Phase I: the one thousand microbial genomes (KMG-I) project.</title>
        <authorList>
            <person name="Kyrpides N."/>
        </authorList>
    </citation>
    <scope>NUCLEOTIDE SEQUENCE [LARGE SCALE GENOMIC DNA]</scope>
    <source>
        <strain evidence="5 6">DSM 43889</strain>
    </source>
</reference>
<dbReference type="PROSITE" id="PS50977">
    <property type="entry name" value="HTH_TETR_2"/>
    <property type="match status" value="1"/>
</dbReference>
<dbReference type="Pfam" id="PF00440">
    <property type="entry name" value="TetR_N"/>
    <property type="match status" value="1"/>
</dbReference>
<dbReference type="SUPFAM" id="SSF46689">
    <property type="entry name" value="Homeodomain-like"/>
    <property type="match status" value="1"/>
</dbReference>
<dbReference type="PANTHER" id="PTHR30055">
    <property type="entry name" value="HTH-TYPE TRANSCRIPTIONAL REGULATOR RUTR"/>
    <property type="match status" value="1"/>
</dbReference>
<evidence type="ECO:0000256" key="1">
    <source>
        <dbReference type="ARBA" id="ARBA00023125"/>
    </source>
</evidence>
<name>A0ABT1JMF6_ACTCY</name>
<keyword evidence="1 2" id="KW-0238">DNA-binding</keyword>
<dbReference type="RefSeq" id="WP_030104413.1">
    <property type="nucleotide sequence ID" value="NZ_AUBJ02000001.1"/>
</dbReference>
<evidence type="ECO:0000313" key="5">
    <source>
        <dbReference type="EMBL" id="MCP2333527.1"/>
    </source>
</evidence>
<dbReference type="InterPro" id="IPR041484">
    <property type="entry name" value="TetR_C_25"/>
</dbReference>
<evidence type="ECO:0000256" key="2">
    <source>
        <dbReference type="PROSITE-ProRule" id="PRU00335"/>
    </source>
</evidence>
<organism evidence="5 6">
    <name type="scientific">Actinoalloteichus caeruleus DSM 43889</name>
    <dbReference type="NCBI Taxonomy" id="1120930"/>
    <lineage>
        <taxon>Bacteria</taxon>
        <taxon>Bacillati</taxon>
        <taxon>Actinomycetota</taxon>
        <taxon>Actinomycetes</taxon>
        <taxon>Pseudonocardiales</taxon>
        <taxon>Pseudonocardiaceae</taxon>
        <taxon>Actinoalloteichus</taxon>
        <taxon>Actinoalloteichus cyanogriseus</taxon>
    </lineage>
</organism>
<dbReference type="Pfam" id="PF17933">
    <property type="entry name" value="TetR_C_25"/>
    <property type="match status" value="1"/>
</dbReference>
<dbReference type="InterPro" id="IPR050109">
    <property type="entry name" value="HTH-type_TetR-like_transc_reg"/>
</dbReference>
<evidence type="ECO:0000313" key="6">
    <source>
        <dbReference type="Proteomes" id="UP000791080"/>
    </source>
</evidence>
<dbReference type="InterPro" id="IPR001647">
    <property type="entry name" value="HTH_TetR"/>
</dbReference>
<evidence type="ECO:0000256" key="3">
    <source>
        <dbReference type="SAM" id="MobiDB-lite"/>
    </source>
</evidence>
<evidence type="ECO:0000259" key="4">
    <source>
        <dbReference type="PROSITE" id="PS50977"/>
    </source>
</evidence>
<feature type="DNA-binding region" description="H-T-H motif" evidence="2">
    <location>
        <begin position="42"/>
        <end position="61"/>
    </location>
</feature>
<gene>
    <name evidence="5" type="ORF">G443_003797</name>
</gene>
<feature type="domain" description="HTH tetR-type" evidence="4">
    <location>
        <begin position="20"/>
        <end position="79"/>
    </location>
</feature>
<dbReference type="InterPro" id="IPR036271">
    <property type="entry name" value="Tet_transcr_reg_TetR-rel_C_sf"/>
</dbReference>
<proteinExistence type="predicted"/>
<feature type="region of interest" description="Disordered" evidence="3">
    <location>
        <begin position="1"/>
        <end position="22"/>
    </location>
</feature>
<keyword evidence="6" id="KW-1185">Reference proteome</keyword>